<dbReference type="InterPro" id="IPR003593">
    <property type="entry name" value="AAA+_ATPase"/>
</dbReference>
<comment type="similarity">
    <text evidence="1">Belongs to the IS21/IS1162 putative ATP-binding protein family.</text>
</comment>
<dbReference type="InterPro" id="IPR027417">
    <property type="entry name" value="P-loop_NTPase"/>
</dbReference>
<dbReference type="SUPFAM" id="SSF52540">
    <property type="entry name" value="P-loop containing nucleoside triphosphate hydrolases"/>
    <property type="match status" value="1"/>
</dbReference>
<dbReference type="NCBIfam" id="NF038214">
    <property type="entry name" value="IS21_help_AAA"/>
    <property type="match status" value="1"/>
</dbReference>
<dbReference type="PANTHER" id="PTHR30050:SF4">
    <property type="entry name" value="ATP-BINDING PROTEIN RV3427C IN INSERTION SEQUENCE-RELATED"/>
    <property type="match status" value="1"/>
</dbReference>
<evidence type="ECO:0000313" key="3">
    <source>
        <dbReference type="EMBL" id="SFO84280.1"/>
    </source>
</evidence>
<reference evidence="3 4" key="1">
    <citation type="submission" date="2016-10" db="EMBL/GenBank/DDBJ databases">
        <authorList>
            <person name="de Groot N.N."/>
        </authorList>
    </citation>
    <scope>NUCLEOTIDE SEQUENCE [LARGE SCALE GENOMIC DNA]</scope>
    <source>
        <strain evidence="3 4">CGMCC 1.9157</strain>
    </source>
</reference>
<proteinExistence type="inferred from homology"/>
<sequence>MRIAKFPHHKDFATFDYSAAAVVQTQIETFCTGQFTEEAHNLILVGGTGTGKTHIAIALGTTLINNGKKARFYNAVDLINALIKEQADGNTGKLIRQLTALDCVIIDELGYIPFPKSGGALLFHLISKLYERTSVIITTNLEFGEWVSVFGDAKMTTALLDRVTHHCAIVETGNKSYRFAQSRSKNPRAKPPA</sequence>
<keyword evidence="4" id="KW-1185">Reference proteome</keyword>
<dbReference type="EMBL" id="FOVR01000014">
    <property type="protein sequence ID" value="SFO84280.1"/>
    <property type="molecule type" value="Genomic_DNA"/>
</dbReference>
<evidence type="ECO:0000313" key="4">
    <source>
        <dbReference type="Proteomes" id="UP000199236"/>
    </source>
</evidence>
<dbReference type="Proteomes" id="UP000199236">
    <property type="component" value="Unassembled WGS sequence"/>
</dbReference>
<dbReference type="AlphaFoldDB" id="A0A1I5KGY2"/>
<dbReference type="GO" id="GO:0005524">
    <property type="term" value="F:ATP binding"/>
    <property type="evidence" value="ECO:0007669"/>
    <property type="project" value="InterPro"/>
</dbReference>
<accession>A0A1I5KGY2</accession>
<dbReference type="OrthoDB" id="8150723at2"/>
<dbReference type="SMART" id="SM00382">
    <property type="entry name" value="AAA"/>
    <property type="match status" value="1"/>
</dbReference>
<evidence type="ECO:0000259" key="2">
    <source>
        <dbReference type="SMART" id="SM00382"/>
    </source>
</evidence>
<evidence type="ECO:0000256" key="1">
    <source>
        <dbReference type="ARBA" id="ARBA00008059"/>
    </source>
</evidence>
<dbReference type="STRING" id="655353.SAMN04488056_1143"/>
<dbReference type="Gene3D" id="3.40.50.300">
    <property type="entry name" value="P-loop containing nucleotide triphosphate hydrolases"/>
    <property type="match status" value="1"/>
</dbReference>
<organism evidence="3 4">
    <name type="scientific">Cohaesibacter marisflavi</name>
    <dbReference type="NCBI Taxonomy" id="655353"/>
    <lineage>
        <taxon>Bacteria</taxon>
        <taxon>Pseudomonadati</taxon>
        <taxon>Pseudomonadota</taxon>
        <taxon>Alphaproteobacteria</taxon>
        <taxon>Hyphomicrobiales</taxon>
        <taxon>Cohaesibacteraceae</taxon>
    </lineage>
</organism>
<dbReference type="CDD" id="cd00009">
    <property type="entry name" value="AAA"/>
    <property type="match status" value="1"/>
</dbReference>
<dbReference type="InterPro" id="IPR047661">
    <property type="entry name" value="IstB"/>
</dbReference>
<gene>
    <name evidence="3" type="ORF">SAMN04488056_1143</name>
</gene>
<dbReference type="PANTHER" id="PTHR30050">
    <property type="entry name" value="CHROMOSOMAL REPLICATION INITIATOR PROTEIN DNAA"/>
    <property type="match status" value="1"/>
</dbReference>
<protein>
    <submittedName>
        <fullName evidence="3">DNA replication protein DnaC</fullName>
    </submittedName>
</protein>
<feature type="domain" description="AAA+ ATPase" evidence="2">
    <location>
        <begin position="38"/>
        <end position="170"/>
    </location>
</feature>
<dbReference type="Pfam" id="PF01695">
    <property type="entry name" value="IstB_IS21"/>
    <property type="match status" value="1"/>
</dbReference>
<dbReference type="InterPro" id="IPR002611">
    <property type="entry name" value="IstB_ATP-bd"/>
</dbReference>
<dbReference type="GO" id="GO:0006260">
    <property type="term" value="P:DNA replication"/>
    <property type="evidence" value="ECO:0007669"/>
    <property type="project" value="TreeGrafter"/>
</dbReference>
<name>A0A1I5KGY2_9HYPH</name>